<dbReference type="FunFam" id="2.40.50.580:FF:000001">
    <property type="entry name" value="Sugar fermentation stimulation protein A"/>
    <property type="match status" value="1"/>
</dbReference>
<dbReference type="Gene3D" id="2.40.50.580">
    <property type="match status" value="1"/>
</dbReference>
<accession>A0A382FFM7</accession>
<evidence type="ECO:0000259" key="2">
    <source>
        <dbReference type="Pfam" id="PF17746"/>
    </source>
</evidence>
<dbReference type="InterPro" id="IPR041465">
    <property type="entry name" value="SfsA_N"/>
</dbReference>
<dbReference type="InterPro" id="IPR005224">
    <property type="entry name" value="SfsA"/>
</dbReference>
<evidence type="ECO:0000259" key="1">
    <source>
        <dbReference type="Pfam" id="PF03749"/>
    </source>
</evidence>
<dbReference type="AlphaFoldDB" id="A0A382FFM7"/>
<reference evidence="3" key="1">
    <citation type="submission" date="2018-05" db="EMBL/GenBank/DDBJ databases">
        <authorList>
            <person name="Lanie J.A."/>
            <person name="Ng W.-L."/>
            <person name="Kazmierczak K.M."/>
            <person name="Andrzejewski T.M."/>
            <person name="Davidsen T.M."/>
            <person name="Wayne K.J."/>
            <person name="Tettelin H."/>
            <person name="Glass J.I."/>
            <person name="Rusch D."/>
            <person name="Podicherti R."/>
            <person name="Tsui H.-C.T."/>
            <person name="Winkler M.E."/>
        </authorList>
    </citation>
    <scope>NUCLEOTIDE SEQUENCE</scope>
</reference>
<dbReference type="EMBL" id="UINC01049306">
    <property type="protein sequence ID" value="SVB60927.1"/>
    <property type="molecule type" value="Genomic_DNA"/>
</dbReference>
<gene>
    <name evidence="3" type="ORF">METZ01_LOCUS213781</name>
</gene>
<dbReference type="PANTHER" id="PTHR30545:SF2">
    <property type="entry name" value="SUGAR FERMENTATION STIMULATION PROTEIN A"/>
    <property type="match status" value="1"/>
</dbReference>
<feature type="domain" description="SfsA N-terminal OB" evidence="2">
    <location>
        <begin position="13"/>
        <end position="79"/>
    </location>
</feature>
<name>A0A382FFM7_9ZZZZ</name>
<dbReference type="Pfam" id="PF03749">
    <property type="entry name" value="SfsA"/>
    <property type="match status" value="1"/>
</dbReference>
<protein>
    <recommendedName>
        <fullName evidence="4">Sugar fermentation stimulation protein C-terminal domain-containing protein</fullName>
    </recommendedName>
</protein>
<dbReference type="CDD" id="cd22359">
    <property type="entry name" value="SfsA-like_bacterial"/>
    <property type="match status" value="1"/>
</dbReference>
<sequence length="237" mass="26198">MEFESPLIEAKLVRRYKRFLADVVLKGGEQATAHCPNTGSMFGCQEPGSRVWLMRVDNSTRKYPLSWEMVEVSSGAVVGINTHRSNHLVAEALDQGLIGSLDGYQSFRREVSLVGKRARLDFLLQGHPTAPDCYLEVKNVTAAAEGGWAFFPDAVSTRAARHLEELAVLVEQGYRAALVYCVQRADVDEVRPANEIDPAYCLALRLAVMTGVEIYAYRADISPHSIRLSTQIQVSLG</sequence>
<evidence type="ECO:0008006" key="4">
    <source>
        <dbReference type="Google" id="ProtNLM"/>
    </source>
</evidence>
<dbReference type="HAMAP" id="MF_00095">
    <property type="entry name" value="SfsA"/>
    <property type="match status" value="1"/>
</dbReference>
<dbReference type="Gene3D" id="3.40.1350.60">
    <property type="match status" value="1"/>
</dbReference>
<dbReference type="PANTHER" id="PTHR30545">
    <property type="entry name" value="SUGAR FERMENTATION STIMULATION PROTEIN A"/>
    <property type="match status" value="1"/>
</dbReference>
<dbReference type="InterPro" id="IPR040452">
    <property type="entry name" value="SfsA_C"/>
</dbReference>
<proteinExistence type="inferred from homology"/>
<dbReference type="Pfam" id="PF17746">
    <property type="entry name" value="SfsA_N"/>
    <property type="match status" value="1"/>
</dbReference>
<dbReference type="GO" id="GO:0003677">
    <property type="term" value="F:DNA binding"/>
    <property type="evidence" value="ECO:0007669"/>
    <property type="project" value="InterPro"/>
</dbReference>
<organism evidence="3">
    <name type="scientific">marine metagenome</name>
    <dbReference type="NCBI Taxonomy" id="408172"/>
    <lineage>
        <taxon>unclassified sequences</taxon>
        <taxon>metagenomes</taxon>
        <taxon>ecological metagenomes</taxon>
    </lineage>
</organism>
<evidence type="ECO:0000313" key="3">
    <source>
        <dbReference type="EMBL" id="SVB60927.1"/>
    </source>
</evidence>
<feature type="domain" description="Sugar fermentation stimulation protein C-terminal" evidence="1">
    <location>
        <begin position="84"/>
        <end position="224"/>
    </location>
</feature>
<dbReference type="NCBIfam" id="TIGR00230">
    <property type="entry name" value="sfsA"/>
    <property type="match status" value="1"/>
</dbReference>